<proteinExistence type="predicted"/>
<feature type="transmembrane region" description="Helical" evidence="1">
    <location>
        <begin position="6"/>
        <end position="28"/>
    </location>
</feature>
<evidence type="ECO:0008006" key="4">
    <source>
        <dbReference type="Google" id="ProtNLM"/>
    </source>
</evidence>
<keyword evidence="1" id="KW-1133">Transmembrane helix</keyword>
<accession>A0A329M355</accession>
<evidence type="ECO:0000313" key="3">
    <source>
        <dbReference type="Proteomes" id="UP000250369"/>
    </source>
</evidence>
<sequence>MKWKALLIVTAMVVLSVGAVFLLLYGFGRDDQSVKAAMLPSDEEAKQYVLDNKLLADVRELQKIRVGGPTFKMVTGFDEKGQEKIVWLTLEKKAIKSYGSVFPKDGVAKEQIIAQVKEKGIEQENIRDIFIAPYDYISDKIVWFVLKKGEKGHMIWYDFKTGAPVWEAYQEPTSWSLKNHE</sequence>
<dbReference type="Proteomes" id="UP000250369">
    <property type="component" value="Unassembled WGS sequence"/>
</dbReference>
<reference evidence="2 3" key="1">
    <citation type="journal article" date="2009" name="Int. J. Syst. Evol. Microbiol.">
        <title>Paenibacillus contaminans sp. nov., isolated from a contaminated laboratory plate.</title>
        <authorList>
            <person name="Chou J.H."/>
            <person name="Lee J.H."/>
            <person name="Lin M.C."/>
            <person name="Chang P.S."/>
            <person name="Arun A.B."/>
            <person name="Young C.C."/>
            <person name="Chen W.M."/>
        </authorList>
    </citation>
    <scope>NUCLEOTIDE SEQUENCE [LARGE SCALE GENOMIC DNA]</scope>
    <source>
        <strain evidence="2 3">CKOBP-6</strain>
    </source>
</reference>
<name>A0A329M355_9BACL</name>
<organism evidence="2 3">
    <name type="scientific">Paenibacillus contaminans</name>
    <dbReference type="NCBI Taxonomy" id="450362"/>
    <lineage>
        <taxon>Bacteria</taxon>
        <taxon>Bacillati</taxon>
        <taxon>Bacillota</taxon>
        <taxon>Bacilli</taxon>
        <taxon>Bacillales</taxon>
        <taxon>Paenibacillaceae</taxon>
        <taxon>Paenibacillus</taxon>
    </lineage>
</organism>
<evidence type="ECO:0000313" key="2">
    <source>
        <dbReference type="EMBL" id="RAV14198.1"/>
    </source>
</evidence>
<keyword evidence="1" id="KW-0812">Transmembrane</keyword>
<keyword evidence="1" id="KW-0472">Membrane</keyword>
<comment type="caution">
    <text evidence="2">The sequence shown here is derived from an EMBL/GenBank/DDBJ whole genome shotgun (WGS) entry which is preliminary data.</text>
</comment>
<dbReference type="RefSeq" id="WP_113035107.1">
    <property type="nucleotide sequence ID" value="NZ_QMFB01000027.1"/>
</dbReference>
<gene>
    <name evidence="2" type="ORF">DQG23_32030</name>
</gene>
<evidence type="ECO:0000256" key="1">
    <source>
        <dbReference type="SAM" id="Phobius"/>
    </source>
</evidence>
<dbReference type="AlphaFoldDB" id="A0A329M355"/>
<keyword evidence="3" id="KW-1185">Reference proteome</keyword>
<dbReference type="EMBL" id="QMFB01000027">
    <property type="protein sequence ID" value="RAV14198.1"/>
    <property type="molecule type" value="Genomic_DNA"/>
</dbReference>
<protein>
    <recommendedName>
        <fullName evidence="4">DUF5590 domain-containing protein</fullName>
    </recommendedName>
</protein>
<dbReference type="OrthoDB" id="2622464at2"/>